<name>A0A182TGN9_9DIPT</name>
<accession>A0A182TGN9</accession>
<dbReference type="PANTHER" id="PTHR22973">
    <property type="entry name" value="LD35087P"/>
    <property type="match status" value="1"/>
</dbReference>
<keyword evidence="1" id="KW-0007">Acetylation</keyword>
<evidence type="ECO:0000256" key="1">
    <source>
        <dbReference type="ARBA" id="ARBA00022990"/>
    </source>
</evidence>
<dbReference type="InterPro" id="IPR052269">
    <property type="entry name" value="Golgi-PI4KB_interaction"/>
</dbReference>
<keyword evidence="2" id="KW-0175">Coiled coil</keyword>
<proteinExistence type="predicted"/>
<dbReference type="SUPFAM" id="SSF101576">
    <property type="entry name" value="Supernatant protein factor (SPF), C-terminal domain"/>
    <property type="match status" value="1"/>
</dbReference>
<dbReference type="InterPro" id="IPR009038">
    <property type="entry name" value="GOLD_dom"/>
</dbReference>
<evidence type="ECO:0000259" key="3">
    <source>
        <dbReference type="PROSITE" id="PS50866"/>
    </source>
</evidence>
<dbReference type="PANTHER" id="PTHR22973:SF12">
    <property type="entry name" value="LD35087P"/>
    <property type="match status" value="1"/>
</dbReference>
<dbReference type="SUPFAM" id="SSF47027">
    <property type="entry name" value="Acyl-CoA binding protein"/>
    <property type="match status" value="1"/>
</dbReference>
<dbReference type="EnsemblMetazoa" id="AMEC001986-RA">
    <property type="protein sequence ID" value="AMEC001986-PA"/>
    <property type="gene ID" value="AMEC001986"/>
</dbReference>
<evidence type="ECO:0000259" key="4">
    <source>
        <dbReference type="PROSITE" id="PS51228"/>
    </source>
</evidence>
<keyword evidence="6" id="KW-1185">Reference proteome</keyword>
<dbReference type="Proteomes" id="UP000075902">
    <property type="component" value="Unassembled WGS sequence"/>
</dbReference>
<dbReference type="Gene3D" id="1.20.80.10">
    <property type="match status" value="1"/>
</dbReference>
<organism evidence="5 6">
    <name type="scientific">Anopheles melas</name>
    <dbReference type="NCBI Taxonomy" id="34690"/>
    <lineage>
        <taxon>Eukaryota</taxon>
        <taxon>Metazoa</taxon>
        <taxon>Ecdysozoa</taxon>
        <taxon>Arthropoda</taxon>
        <taxon>Hexapoda</taxon>
        <taxon>Insecta</taxon>
        <taxon>Pterygota</taxon>
        <taxon>Neoptera</taxon>
        <taxon>Endopterygota</taxon>
        <taxon>Diptera</taxon>
        <taxon>Nematocera</taxon>
        <taxon>Culicoidea</taxon>
        <taxon>Culicidae</taxon>
        <taxon>Anophelinae</taxon>
        <taxon>Anopheles</taxon>
    </lineage>
</organism>
<sequence>MDSTAQQKATMIGGDNLELSFKDLSLDAGAVGEDSSKILKWNLPLKELYKLACSFYKEKSGKAIHLSYEDNLKLVAFTQQAAHGPLDLSKAPPLGMFDVIGKDRRIAWQQLGTITKLQAMEGFIDLLDRLCPLFKPYVEAIKKDREEKARRAEQEEIQRTEALAAERERQEELARLESEKNREELHRRQLQDALNQQTYHQFKEYAEIQFPGNPEQQAVLIRQLQNEHYHQYMQQLQAQVATNLARLKSLSDGEEDDTPTAVVCENGAAGAIEPAAANEFANANNAKENSQFEFKEQCDSDNDSGDYAVISPANMWTKPDIKLFKQEVMAGKGDGVIRVNHGDTVTVKVPTHEGGSCLFWEFATDSYDIGFGVYFEWGKPPTTEVSVHISESDEDDDTIEEDDEVICAEDLECGQVQSSQMSTAGSALGSRNPISIIIPIYRRECHQEVYAGSHTYPGEGTYLLKFDNSYSLWRPKTLYYKVFYTR</sequence>
<reference evidence="6" key="1">
    <citation type="submission" date="2014-01" db="EMBL/GenBank/DDBJ databases">
        <title>The Genome Sequence of Anopheles melas CM1001059_A (V2).</title>
        <authorList>
            <consortium name="The Broad Institute Genomics Platform"/>
            <person name="Neafsey D.E."/>
            <person name="Besansky N."/>
            <person name="Howell P."/>
            <person name="Walton C."/>
            <person name="Young S.K."/>
            <person name="Zeng Q."/>
            <person name="Gargeya S."/>
            <person name="Fitzgerald M."/>
            <person name="Haas B."/>
            <person name="Abouelleil A."/>
            <person name="Allen A.W."/>
            <person name="Alvarado L."/>
            <person name="Arachchi H.M."/>
            <person name="Berlin A.M."/>
            <person name="Chapman S.B."/>
            <person name="Gainer-Dewar J."/>
            <person name="Goldberg J."/>
            <person name="Griggs A."/>
            <person name="Gujja S."/>
            <person name="Hansen M."/>
            <person name="Howarth C."/>
            <person name="Imamovic A."/>
            <person name="Ireland A."/>
            <person name="Larimer J."/>
            <person name="McCowan C."/>
            <person name="Murphy C."/>
            <person name="Pearson M."/>
            <person name="Poon T.W."/>
            <person name="Priest M."/>
            <person name="Roberts A."/>
            <person name="Saif S."/>
            <person name="Shea T."/>
            <person name="Sisk P."/>
            <person name="Sykes S."/>
            <person name="Wortman J."/>
            <person name="Nusbaum C."/>
            <person name="Birren B."/>
        </authorList>
    </citation>
    <scope>NUCLEOTIDE SEQUENCE [LARGE SCALE GENOMIC DNA]</scope>
    <source>
        <strain evidence="6">CM1001059</strain>
    </source>
</reference>
<evidence type="ECO:0008006" key="7">
    <source>
        <dbReference type="Google" id="ProtNLM"/>
    </source>
</evidence>
<dbReference type="InterPro" id="IPR036598">
    <property type="entry name" value="GOLD_dom_sf"/>
</dbReference>
<feature type="domain" description="ACB" evidence="4">
    <location>
        <begin position="45"/>
        <end position="136"/>
    </location>
</feature>
<feature type="coiled-coil region" evidence="2">
    <location>
        <begin position="138"/>
        <end position="196"/>
    </location>
</feature>
<reference evidence="5" key="2">
    <citation type="submission" date="2020-05" db="UniProtKB">
        <authorList>
            <consortium name="EnsemblMetazoa"/>
        </authorList>
    </citation>
    <scope>IDENTIFICATION</scope>
    <source>
        <strain evidence="5">CM1001059</strain>
    </source>
</reference>
<dbReference type="FunFam" id="1.20.80.10:FF:000017">
    <property type="entry name" value="Golgi resident protein GCP60"/>
    <property type="match status" value="1"/>
</dbReference>
<feature type="domain" description="GOLD" evidence="3">
    <location>
        <begin position="321"/>
        <end position="484"/>
    </location>
</feature>
<dbReference type="AlphaFoldDB" id="A0A182TGN9"/>
<dbReference type="Pfam" id="PF13897">
    <property type="entry name" value="GOLD_2"/>
    <property type="match status" value="1"/>
</dbReference>
<dbReference type="InterPro" id="IPR014352">
    <property type="entry name" value="FERM/acyl-CoA-bd_prot_sf"/>
</dbReference>
<dbReference type="Gene3D" id="2.60.120.680">
    <property type="entry name" value="GOLD domain"/>
    <property type="match status" value="1"/>
</dbReference>
<dbReference type="Pfam" id="PF00887">
    <property type="entry name" value="ACBP"/>
    <property type="match status" value="1"/>
</dbReference>
<dbReference type="InterPro" id="IPR000582">
    <property type="entry name" value="Acyl-CoA-binding_protein"/>
</dbReference>
<dbReference type="InterPro" id="IPR035984">
    <property type="entry name" value="Acyl-CoA-binding_sf"/>
</dbReference>
<dbReference type="GO" id="GO:0000139">
    <property type="term" value="C:Golgi membrane"/>
    <property type="evidence" value="ECO:0007669"/>
    <property type="project" value="TreeGrafter"/>
</dbReference>
<dbReference type="STRING" id="34690.A0A182TGN9"/>
<dbReference type="PROSITE" id="PS50866">
    <property type="entry name" value="GOLD"/>
    <property type="match status" value="1"/>
</dbReference>
<evidence type="ECO:0000256" key="2">
    <source>
        <dbReference type="SAM" id="Coils"/>
    </source>
</evidence>
<evidence type="ECO:0000313" key="6">
    <source>
        <dbReference type="Proteomes" id="UP000075902"/>
    </source>
</evidence>
<evidence type="ECO:0000313" key="5">
    <source>
        <dbReference type="EnsemblMetazoa" id="AMEC001986-PA"/>
    </source>
</evidence>
<dbReference type="PROSITE" id="PS51228">
    <property type="entry name" value="ACB_2"/>
    <property type="match status" value="1"/>
</dbReference>
<protein>
    <recommendedName>
        <fullName evidence="7">ACB domain-containing protein</fullName>
    </recommendedName>
</protein>
<dbReference type="VEuPathDB" id="VectorBase:AMEC001986"/>
<dbReference type="GO" id="GO:0000062">
    <property type="term" value="F:fatty-acyl-CoA binding"/>
    <property type="evidence" value="ECO:0007669"/>
    <property type="project" value="InterPro"/>
</dbReference>